<dbReference type="Proteomes" id="UP001050975">
    <property type="component" value="Unassembled WGS sequence"/>
</dbReference>
<evidence type="ECO:0000313" key="3">
    <source>
        <dbReference type="Proteomes" id="UP001050975"/>
    </source>
</evidence>
<gene>
    <name evidence="2" type="ORF">MiSe_08300</name>
</gene>
<keyword evidence="1" id="KW-0812">Transmembrane</keyword>
<sequence length="84" mass="9785">MVVNGIQAITATWLSYQAVYHEWMLALIAKIPFTWIDIFLQIKQTDLWGDVQRAWNHFVKTGQLWAMIIGFLLGYMIKSFTSFG</sequence>
<organism evidence="2 3">
    <name type="scientific">Microseira wollei NIES-4236</name>
    <dbReference type="NCBI Taxonomy" id="2530354"/>
    <lineage>
        <taxon>Bacteria</taxon>
        <taxon>Bacillati</taxon>
        <taxon>Cyanobacteriota</taxon>
        <taxon>Cyanophyceae</taxon>
        <taxon>Oscillatoriophycideae</taxon>
        <taxon>Aerosakkonematales</taxon>
        <taxon>Aerosakkonemataceae</taxon>
        <taxon>Microseira</taxon>
    </lineage>
</organism>
<feature type="transmembrane region" description="Helical" evidence="1">
    <location>
        <begin position="54"/>
        <end position="77"/>
    </location>
</feature>
<comment type="caution">
    <text evidence="2">The sequence shown here is derived from an EMBL/GenBank/DDBJ whole genome shotgun (WGS) entry which is preliminary data.</text>
</comment>
<keyword evidence="1" id="KW-1133">Transmembrane helix</keyword>
<name>A0AAV3X789_9CYAN</name>
<protein>
    <submittedName>
        <fullName evidence="2">Uncharacterized protein</fullName>
    </submittedName>
</protein>
<evidence type="ECO:0000313" key="2">
    <source>
        <dbReference type="EMBL" id="GET36082.1"/>
    </source>
</evidence>
<keyword evidence="3" id="KW-1185">Reference proteome</keyword>
<evidence type="ECO:0000256" key="1">
    <source>
        <dbReference type="SAM" id="Phobius"/>
    </source>
</evidence>
<feature type="transmembrane region" description="Helical" evidence="1">
    <location>
        <begin position="23"/>
        <end position="42"/>
    </location>
</feature>
<dbReference type="AlphaFoldDB" id="A0AAV3X789"/>
<dbReference type="EMBL" id="BLAY01000008">
    <property type="protein sequence ID" value="GET36082.1"/>
    <property type="molecule type" value="Genomic_DNA"/>
</dbReference>
<accession>A0AAV3X789</accession>
<dbReference type="RefSeq" id="WP_226575185.1">
    <property type="nucleotide sequence ID" value="NZ_BLAY01000008.1"/>
</dbReference>
<keyword evidence="1" id="KW-0472">Membrane</keyword>
<reference evidence="2" key="1">
    <citation type="submission" date="2019-10" db="EMBL/GenBank/DDBJ databases">
        <title>Draft genome sequece of Microseira wollei NIES-4236.</title>
        <authorList>
            <person name="Yamaguchi H."/>
            <person name="Suzuki S."/>
            <person name="Kawachi M."/>
        </authorList>
    </citation>
    <scope>NUCLEOTIDE SEQUENCE</scope>
    <source>
        <strain evidence="2">NIES-4236</strain>
    </source>
</reference>
<proteinExistence type="predicted"/>